<dbReference type="EMBL" id="JARKIF010000007">
    <property type="protein sequence ID" value="KAJ7634518.1"/>
    <property type="molecule type" value="Genomic_DNA"/>
</dbReference>
<evidence type="ECO:0000313" key="2">
    <source>
        <dbReference type="Proteomes" id="UP001221142"/>
    </source>
</evidence>
<feature type="non-terminal residue" evidence="1">
    <location>
        <position position="1"/>
    </location>
</feature>
<evidence type="ECO:0008006" key="3">
    <source>
        <dbReference type="Google" id="ProtNLM"/>
    </source>
</evidence>
<dbReference type="Gene3D" id="3.30.559.10">
    <property type="entry name" value="Chloramphenicol acetyltransferase-like domain"/>
    <property type="match status" value="2"/>
</dbReference>
<reference evidence="1" key="1">
    <citation type="submission" date="2023-03" db="EMBL/GenBank/DDBJ databases">
        <title>Massive genome expansion in bonnet fungi (Mycena s.s.) driven by repeated elements and novel gene families across ecological guilds.</title>
        <authorList>
            <consortium name="Lawrence Berkeley National Laboratory"/>
            <person name="Harder C.B."/>
            <person name="Miyauchi S."/>
            <person name="Viragh M."/>
            <person name="Kuo A."/>
            <person name="Thoen E."/>
            <person name="Andreopoulos B."/>
            <person name="Lu D."/>
            <person name="Skrede I."/>
            <person name="Drula E."/>
            <person name="Henrissat B."/>
            <person name="Morin E."/>
            <person name="Kohler A."/>
            <person name="Barry K."/>
            <person name="LaButti K."/>
            <person name="Morin E."/>
            <person name="Salamov A."/>
            <person name="Lipzen A."/>
            <person name="Mereny Z."/>
            <person name="Hegedus B."/>
            <person name="Baldrian P."/>
            <person name="Stursova M."/>
            <person name="Weitz H."/>
            <person name="Taylor A."/>
            <person name="Grigoriev I.V."/>
            <person name="Nagy L.G."/>
            <person name="Martin F."/>
            <person name="Kauserud H."/>
        </authorList>
    </citation>
    <scope>NUCLEOTIDE SEQUENCE</scope>
    <source>
        <strain evidence="1">9284</strain>
    </source>
</reference>
<sequence>PPPPGMRPIPCSGMDLGARDPILTIGLIVDARLDARQLEETLTILIEKKFPRAGARIAVRNGVHEFQVPTRFGPEMPAVEFTVEDHPEAYIPGRSFTSPAPDGRPFLIKLPDMAPYLRHSSCPKSVEAFIETKCPLVHVHVVTFDDLTFIGVTNAHVAFDAVGTGTLLDAWTRVINGTDINDIVGMKWDTQAFQSFAGPTKVAKQRGWYDLGLVQQVLFIACFVWRIFWDPKEVEMYVRVPKAFLADSKREIMENLKNEGSTEWVGSSDVLTAWWYKGVMGHRKDSTPIHIHLPINLHGKPEFPVLSSPYINNTVLSIGISPNPPNAFRKESVGQLALRFRRVILAYNADPAGMLDDVHWRCAYPGKMLFPCPPGADYSFQSSWRAASFGALDFSGAQSQIEGKQPGKARVVFVCPVLTSGKAYPLRGSGAVLMEDEDVIW</sequence>
<comment type="caution">
    <text evidence="1">The sequence shown here is derived from an EMBL/GenBank/DDBJ whole genome shotgun (WGS) entry which is preliminary data.</text>
</comment>
<name>A0AAD7BYQ0_9AGAR</name>
<feature type="non-terminal residue" evidence="1">
    <location>
        <position position="441"/>
    </location>
</feature>
<keyword evidence="2" id="KW-1185">Reference proteome</keyword>
<dbReference type="Proteomes" id="UP001221142">
    <property type="component" value="Unassembled WGS sequence"/>
</dbReference>
<dbReference type="InterPro" id="IPR023213">
    <property type="entry name" value="CAT-like_dom_sf"/>
</dbReference>
<evidence type="ECO:0000313" key="1">
    <source>
        <dbReference type="EMBL" id="KAJ7634518.1"/>
    </source>
</evidence>
<proteinExistence type="predicted"/>
<gene>
    <name evidence="1" type="ORF">FB45DRAFT_1141595</name>
</gene>
<dbReference type="AlphaFoldDB" id="A0AAD7BYQ0"/>
<organism evidence="1 2">
    <name type="scientific">Roridomyces roridus</name>
    <dbReference type="NCBI Taxonomy" id="1738132"/>
    <lineage>
        <taxon>Eukaryota</taxon>
        <taxon>Fungi</taxon>
        <taxon>Dikarya</taxon>
        <taxon>Basidiomycota</taxon>
        <taxon>Agaricomycotina</taxon>
        <taxon>Agaricomycetes</taxon>
        <taxon>Agaricomycetidae</taxon>
        <taxon>Agaricales</taxon>
        <taxon>Marasmiineae</taxon>
        <taxon>Mycenaceae</taxon>
        <taxon>Roridomyces</taxon>
    </lineage>
</organism>
<accession>A0AAD7BYQ0</accession>
<protein>
    <recommendedName>
        <fullName evidence="3">Trichothecene 3-O-acetyltransferase</fullName>
    </recommendedName>
</protein>